<gene>
    <name evidence="3" type="ORF">ACFSX5_05160</name>
</gene>
<dbReference type="InterPro" id="IPR032466">
    <property type="entry name" value="Metal_Hydrolase"/>
</dbReference>
<comment type="similarity">
    <text evidence="1">Belongs to the metallo-dependent hydrolases superfamily.</text>
</comment>
<evidence type="ECO:0000259" key="2">
    <source>
        <dbReference type="Pfam" id="PF04909"/>
    </source>
</evidence>
<sequence length="285" mass="31332">MILDCHCHVWERWPYQPLVPDAATRAAPEQLLFEMDQSGVETAVLIAAAIGGNPRNADFAFAAAQRYPGRFVVFPDLECFWSPDYGEAGASGRLQQALERWDFAGFTVYLAEDEDGSRLTAPDGLAFFTLAAERRLIVSLSAWPHQLAAVVDLAQRLPTLVLLLHHFAFFGPRSGTGPDLRAALASASACGNIHVKYSGMGNVAAPEHDYPYASLGWLPLEMARAFGSSRMLWGSDWPVSQRYMTYRQSLMLLKRHGPFSDAECMAVGGNNMMQLLTDAAQGRFA</sequence>
<comment type="caution">
    <text evidence="3">The sequence shown here is derived from an EMBL/GenBank/DDBJ whole genome shotgun (WGS) entry which is preliminary data.</text>
</comment>
<dbReference type="InterPro" id="IPR006680">
    <property type="entry name" value="Amidohydro-rel"/>
</dbReference>
<dbReference type="Gene3D" id="3.20.20.140">
    <property type="entry name" value="Metal-dependent hydrolases"/>
    <property type="match status" value="1"/>
</dbReference>
<dbReference type="InterPro" id="IPR052350">
    <property type="entry name" value="Metallo-dep_Lactonases"/>
</dbReference>
<dbReference type="Proteomes" id="UP001597521">
    <property type="component" value="Unassembled WGS sequence"/>
</dbReference>
<name>A0ABW5QHE3_9HYPH</name>
<dbReference type="SUPFAM" id="SSF51556">
    <property type="entry name" value="Metallo-dependent hydrolases"/>
    <property type="match status" value="1"/>
</dbReference>
<keyword evidence="4" id="KW-1185">Reference proteome</keyword>
<organism evidence="3 4">
    <name type="scientific">Devosia albogilva</name>
    <dbReference type="NCBI Taxonomy" id="429726"/>
    <lineage>
        <taxon>Bacteria</taxon>
        <taxon>Pseudomonadati</taxon>
        <taxon>Pseudomonadota</taxon>
        <taxon>Alphaproteobacteria</taxon>
        <taxon>Hyphomicrobiales</taxon>
        <taxon>Devosiaceae</taxon>
        <taxon>Devosia</taxon>
    </lineage>
</organism>
<dbReference type="PANTHER" id="PTHR43569:SF2">
    <property type="entry name" value="AMIDOHYDROLASE-RELATED DOMAIN-CONTAINING PROTEIN"/>
    <property type="match status" value="1"/>
</dbReference>
<feature type="domain" description="Amidohydrolase-related" evidence="2">
    <location>
        <begin position="4"/>
        <end position="271"/>
    </location>
</feature>
<dbReference type="PANTHER" id="PTHR43569">
    <property type="entry name" value="AMIDOHYDROLASE"/>
    <property type="match status" value="1"/>
</dbReference>
<protein>
    <submittedName>
        <fullName evidence="3">Amidohydrolase family protein</fullName>
    </submittedName>
</protein>
<dbReference type="RefSeq" id="WP_386832219.1">
    <property type="nucleotide sequence ID" value="NZ_JBHUNP010000001.1"/>
</dbReference>
<reference evidence="4" key="1">
    <citation type="journal article" date="2019" name="Int. J. Syst. Evol. Microbiol.">
        <title>The Global Catalogue of Microorganisms (GCM) 10K type strain sequencing project: providing services to taxonomists for standard genome sequencing and annotation.</title>
        <authorList>
            <consortium name="The Broad Institute Genomics Platform"/>
            <consortium name="The Broad Institute Genome Sequencing Center for Infectious Disease"/>
            <person name="Wu L."/>
            <person name="Ma J."/>
        </authorList>
    </citation>
    <scope>NUCLEOTIDE SEQUENCE [LARGE SCALE GENOMIC DNA]</scope>
    <source>
        <strain evidence="4">CCM 7427</strain>
    </source>
</reference>
<proteinExistence type="inferred from homology"/>
<dbReference type="EMBL" id="JBHUNP010000001">
    <property type="protein sequence ID" value="MFD2647185.1"/>
    <property type="molecule type" value="Genomic_DNA"/>
</dbReference>
<evidence type="ECO:0000256" key="1">
    <source>
        <dbReference type="ARBA" id="ARBA00038310"/>
    </source>
</evidence>
<accession>A0ABW5QHE3</accession>
<evidence type="ECO:0000313" key="4">
    <source>
        <dbReference type="Proteomes" id="UP001597521"/>
    </source>
</evidence>
<evidence type="ECO:0000313" key="3">
    <source>
        <dbReference type="EMBL" id="MFD2647185.1"/>
    </source>
</evidence>
<dbReference type="Pfam" id="PF04909">
    <property type="entry name" value="Amidohydro_2"/>
    <property type="match status" value="1"/>
</dbReference>